<gene>
    <name evidence="1" type="ORF">TNCV_3876681</name>
</gene>
<reference evidence="1" key="1">
    <citation type="submission" date="2020-08" db="EMBL/GenBank/DDBJ databases">
        <title>Multicomponent nature underlies the extraordinary mechanical properties of spider dragline silk.</title>
        <authorList>
            <person name="Kono N."/>
            <person name="Nakamura H."/>
            <person name="Mori M."/>
            <person name="Yoshida Y."/>
            <person name="Ohtoshi R."/>
            <person name="Malay A.D."/>
            <person name="Moran D.A.P."/>
            <person name="Tomita M."/>
            <person name="Numata K."/>
            <person name="Arakawa K."/>
        </authorList>
    </citation>
    <scope>NUCLEOTIDE SEQUENCE</scope>
</reference>
<accession>A0A8X6VS22</accession>
<dbReference type="Proteomes" id="UP000887159">
    <property type="component" value="Unassembled WGS sequence"/>
</dbReference>
<protein>
    <submittedName>
        <fullName evidence="1">Uncharacterized protein</fullName>
    </submittedName>
</protein>
<sequence>MDTDISVKDESAIPLIKCVKEEINCKKRESEKKNRTMAVTKEMHFNYKAIYFIFIYRLRSTLLKQKRKLTREEITFIAAVTQVTPNPHDREGENDETANMIEVVDLARQKKKLRVDSDDVQELPNPQNQELAINELIETHEQEKDLKNLSLQTQFNNMDDRRECDRIPPFN</sequence>
<evidence type="ECO:0000313" key="2">
    <source>
        <dbReference type="Proteomes" id="UP000887159"/>
    </source>
</evidence>
<proteinExistence type="predicted"/>
<dbReference type="EMBL" id="BMAU01021350">
    <property type="protein sequence ID" value="GFY18980.1"/>
    <property type="molecule type" value="Genomic_DNA"/>
</dbReference>
<organism evidence="1 2">
    <name type="scientific">Trichonephila clavipes</name>
    <name type="common">Golden silk orbweaver</name>
    <name type="synonym">Nephila clavipes</name>
    <dbReference type="NCBI Taxonomy" id="2585209"/>
    <lineage>
        <taxon>Eukaryota</taxon>
        <taxon>Metazoa</taxon>
        <taxon>Ecdysozoa</taxon>
        <taxon>Arthropoda</taxon>
        <taxon>Chelicerata</taxon>
        <taxon>Arachnida</taxon>
        <taxon>Araneae</taxon>
        <taxon>Araneomorphae</taxon>
        <taxon>Entelegynae</taxon>
        <taxon>Araneoidea</taxon>
        <taxon>Nephilidae</taxon>
        <taxon>Trichonephila</taxon>
    </lineage>
</organism>
<dbReference type="AlphaFoldDB" id="A0A8X6VS22"/>
<evidence type="ECO:0000313" key="1">
    <source>
        <dbReference type="EMBL" id="GFY18980.1"/>
    </source>
</evidence>
<name>A0A8X6VS22_TRICX</name>
<comment type="caution">
    <text evidence="1">The sequence shown here is derived from an EMBL/GenBank/DDBJ whole genome shotgun (WGS) entry which is preliminary data.</text>
</comment>
<keyword evidence="2" id="KW-1185">Reference proteome</keyword>